<feature type="non-terminal residue" evidence="3">
    <location>
        <position position="1"/>
    </location>
</feature>
<reference evidence="3" key="1">
    <citation type="submission" date="2023-10" db="EMBL/GenBank/DDBJ databases">
        <authorList>
            <person name="Chen Y."/>
            <person name="Shah S."/>
            <person name="Dougan E. K."/>
            <person name="Thang M."/>
            <person name="Chan C."/>
        </authorList>
    </citation>
    <scope>NUCLEOTIDE SEQUENCE [LARGE SCALE GENOMIC DNA]</scope>
</reference>
<feature type="region of interest" description="Disordered" evidence="2">
    <location>
        <begin position="107"/>
        <end position="238"/>
    </location>
</feature>
<evidence type="ECO:0000256" key="2">
    <source>
        <dbReference type="SAM" id="MobiDB-lite"/>
    </source>
</evidence>
<feature type="compositionally biased region" description="Basic residues" evidence="2">
    <location>
        <begin position="293"/>
        <end position="304"/>
    </location>
</feature>
<accession>A0ABN9U815</accession>
<evidence type="ECO:0000313" key="3">
    <source>
        <dbReference type="EMBL" id="CAK0855255.1"/>
    </source>
</evidence>
<feature type="region of interest" description="Disordered" evidence="2">
    <location>
        <begin position="62"/>
        <end position="81"/>
    </location>
</feature>
<dbReference type="Proteomes" id="UP001189429">
    <property type="component" value="Unassembled WGS sequence"/>
</dbReference>
<keyword evidence="1" id="KW-0175">Coiled coil</keyword>
<organism evidence="3 4">
    <name type="scientific">Prorocentrum cordatum</name>
    <dbReference type="NCBI Taxonomy" id="2364126"/>
    <lineage>
        <taxon>Eukaryota</taxon>
        <taxon>Sar</taxon>
        <taxon>Alveolata</taxon>
        <taxon>Dinophyceae</taxon>
        <taxon>Prorocentrales</taxon>
        <taxon>Prorocentraceae</taxon>
        <taxon>Prorocentrum</taxon>
    </lineage>
</organism>
<protein>
    <recommendedName>
        <fullName evidence="5">RNase H type-1 domain-containing protein</fullName>
    </recommendedName>
</protein>
<dbReference type="InterPro" id="IPR036397">
    <property type="entry name" value="RNaseH_sf"/>
</dbReference>
<evidence type="ECO:0008006" key="5">
    <source>
        <dbReference type="Google" id="ProtNLM"/>
    </source>
</evidence>
<sequence length="1256" mass="134657">EAGEFSGVQRVRQFAKPYGFAPWVGWTRPPCTVAENLPRPTLTNVFSPELICAHVVENSSDPLRHSVSEKPGGGHATPASMSSLAGAHLPAVSDHQFPRPRPALAWAEASGAAPAPRPPSHPRTARGRPVGGERLQRPPLCRPLGGHGRATPGSDVLARGRIRRPLGLRPPEPRAPKAFEHLPEVEKFVTGASDPRPGSGTPSWHAAEELPAPGPWPRVELAGRSAASDHDTSDTDSTSDLFAMSLELSTAAAGLRLPSAAAGEAERPPAWPGTDRPTGEPFPPPSAPPGLGGRRRAPVRHGPPRLRGGTDRPTGEPFPPSAPPGLGGRGSGGRLTSAEILERIPGQSCHGGIVIVLRLASSWAESEGAAMANVGAHWKCPCCPKLNPISKVKCAQSGCSGVRPGYGPAPRPWHTAGWTPGVTQNNNVEKAAKSLLAGQQKLQKAKEAAAKAMVALQEQQVAVASLEQELAVAKEEAAKALGASTAPPKLDIGPLLEQLKQLQSSAGQGDTVEAIFGKVTMAVTEFAQKQRPVATSVGTAWTQFIGVTEHCLCDLAGLDLDKYGGRGHRPELGWARACPPSAPRIPKVSRPAMWLKGVALAAADGVSDDPIRRVRGQRALACRAQRPPASTRCQAVALLCRAREYMGSVELECLAGITKQLADDAVATDVKESKARFGDWIDGNSAGGGAALHAFTKEPAVNASAIQGVAVPLGKMEAVKALVCEWSECWRTAAEPPKLSWPADLGERPSISTWVDAATGAVYRPLDFSPWYTKQVVRKAVLWWQFQKCADELPHLDNGFNVMQLRKWIYRGRPTASEGRDWPTLGAEERRCARSLTVGGQWAKHRRFHNNPWYAHSEDCNLCPGQAGTLWHRRMECAHHWPQAELPAAIAALKRQAGHPNIIALVERLLLVRPRVVWQPPQDEILSAVKWLLGNGAMPFHNDELFTDGTAFDLDIGYGMAGCAVVQVPLGPGWFDPGPKCAIRALGSPLMGMLQSVEGAELLAVLILLRRSLAPITVRIDASYVVDGLLVRGPEGTCGASHSWAFLWRMVWCAIEDFGGIGPDGLTVLKVKGHGTLRDVEAGRLSRWERRGNLEADEWAKHAFRPCALGEADRTKIRRSHLLVDGVVAWVSCAGAPASAARGDIDPNVVIKLPPKVRISLAEHGSVVEASCWRCSKCGRYAATGNFKRKLFSLPCIPRPVTSAPRSADTSVRMPQLLALETTVLLGAIVMTSGRQQRRRAVQETMLDEFDSSGET</sequence>
<proteinExistence type="predicted"/>
<comment type="caution">
    <text evidence="3">The sequence shown here is derived from an EMBL/GenBank/DDBJ whole genome shotgun (WGS) entry which is preliminary data.</text>
</comment>
<evidence type="ECO:0000256" key="1">
    <source>
        <dbReference type="SAM" id="Coils"/>
    </source>
</evidence>
<name>A0ABN9U815_9DINO</name>
<keyword evidence="4" id="KW-1185">Reference proteome</keyword>
<gene>
    <name evidence="3" type="ORF">PCOR1329_LOCUS46041</name>
</gene>
<feature type="compositionally biased region" description="Basic and acidic residues" evidence="2">
    <location>
        <begin position="171"/>
        <end position="187"/>
    </location>
</feature>
<feature type="region of interest" description="Disordered" evidence="2">
    <location>
        <begin position="260"/>
        <end position="334"/>
    </location>
</feature>
<evidence type="ECO:0000313" key="4">
    <source>
        <dbReference type="Proteomes" id="UP001189429"/>
    </source>
</evidence>
<feature type="coiled-coil region" evidence="1">
    <location>
        <begin position="439"/>
        <end position="483"/>
    </location>
</feature>
<dbReference type="EMBL" id="CAUYUJ010015533">
    <property type="protein sequence ID" value="CAK0855255.1"/>
    <property type="molecule type" value="Genomic_DNA"/>
</dbReference>
<dbReference type="Gene3D" id="3.30.420.10">
    <property type="entry name" value="Ribonuclease H-like superfamily/Ribonuclease H"/>
    <property type="match status" value="1"/>
</dbReference>